<feature type="domain" description="Bacterial Ig-like" evidence="2">
    <location>
        <begin position="284"/>
        <end position="347"/>
    </location>
</feature>
<proteinExistence type="predicted"/>
<sequence length="430" mass="44721">MNISGTVYVYTPNVTISHCKITSANFAVVQIAGGVTGTTVKNCEINGTDAHNDGSHGINGQGTFVGNNIYNVENGINVTGPSTIQDNYIHDLKASGEPHSDGIQIDGGVSNTVVIHNTIINAHEQTAAVMMDNDFGAVSNIKVDSNILSGGGYTVCDDAHFNGSDVTGVSFTNNHMESGRWGYTDFNADTPVYSGNVNDGAALIAKLNTPANTGSGSTGTTTPRGSTGGETPPTDSGSGAGTGTGTDSGSHTTPGSTPATRLGRQGACVDITDLSAGGWAHAATINGVTDANSHINIFDGKTQNGSATTDSEGHWTFKTAPLSNAAHTFTATEVDNSGHVAAKSSGAATLGTRGHDTLTSTSGADVFPRQRPSRHLRVRLAFRPRRHQRLRRDGMAARHDPVQRVRIRRFRQRALARPTGGIRCADLLGA</sequence>
<dbReference type="SMART" id="SM00710">
    <property type="entry name" value="PbH1"/>
    <property type="match status" value="4"/>
</dbReference>
<dbReference type="InterPro" id="IPR012334">
    <property type="entry name" value="Pectin_lyas_fold"/>
</dbReference>
<feature type="compositionally biased region" description="Low complexity" evidence="1">
    <location>
        <begin position="213"/>
        <end position="237"/>
    </location>
</feature>
<feature type="compositionally biased region" description="Low complexity" evidence="1">
    <location>
        <begin position="247"/>
        <end position="260"/>
    </location>
</feature>
<evidence type="ECO:0000256" key="1">
    <source>
        <dbReference type="SAM" id="MobiDB-lite"/>
    </source>
</evidence>
<evidence type="ECO:0000313" key="3">
    <source>
        <dbReference type="EMBL" id="SNB60856.1"/>
    </source>
</evidence>
<reference evidence="4" key="1">
    <citation type="submission" date="2017-06" db="EMBL/GenBank/DDBJ databases">
        <authorList>
            <person name="Varghese N."/>
            <person name="Submissions S."/>
        </authorList>
    </citation>
    <scope>NUCLEOTIDE SEQUENCE [LARGE SCALE GENOMIC DNA]</scope>
    <source>
        <strain evidence="4">DSM 137</strain>
    </source>
</reference>
<dbReference type="InterPro" id="IPR013783">
    <property type="entry name" value="Ig-like_fold"/>
</dbReference>
<dbReference type="RefSeq" id="WP_088519345.1">
    <property type="nucleotide sequence ID" value="NZ_FYDG01000001.1"/>
</dbReference>
<dbReference type="Gene3D" id="2.60.40.10">
    <property type="entry name" value="Immunoglobulins"/>
    <property type="match status" value="1"/>
</dbReference>
<dbReference type="InterPro" id="IPR044016">
    <property type="entry name" value="Big_13"/>
</dbReference>
<name>A0A212QN93_RHOAC</name>
<dbReference type="EMBL" id="FYDG01000001">
    <property type="protein sequence ID" value="SNB60856.1"/>
    <property type="molecule type" value="Genomic_DNA"/>
</dbReference>
<keyword evidence="4" id="KW-1185">Reference proteome</keyword>
<dbReference type="InterPro" id="IPR011050">
    <property type="entry name" value="Pectin_lyase_fold/virulence"/>
</dbReference>
<evidence type="ECO:0000259" key="2">
    <source>
        <dbReference type="Pfam" id="PF19077"/>
    </source>
</evidence>
<feature type="region of interest" description="Disordered" evidence="1">
    <location>
        <begin position="208"/>
        <end position="263"/>
    </location>
</feature>
<dbReference type="InterPro" id="IPR006626">
    <property type="entry name" value="PbH1"/>
</dbReference>
<dbReference type="Proteomes" id="UP000198418">
    <property type="component" value="Unassembled WGS sequence"/>
</dbReference>
<accession>A0A212QN93</accession>
<dbReference type="Gene3D" id="2.160.20.10">
    <property type="entry name" value="Single-stranded right-handed beta-helix, Pectin lyase-like"/>
    <property type="match status" value="1"/>
</dbReference>
<dbReference type="Pfam" id="PF19077">
    <property type="entry name" value="Big_13"/>
    <property type="match status" value="1"/>
</dbReference>
<dbReference type="AlphaFoldDB" id="A0A212QN93"/>
<organism evidence="3 4">
    <name type="scientific">Rhodoblastus acidophilus</name>
    <name type="common">Rhodopseudomonas acidophila</name>
    <dbReference type="NCBI Taxonomy" id="1074"/>
    <lineage>
        <taxon>Bacteria</taxon>
        <taxon>Pseudomonadati</taxon>
        <taxon>Pseudomonadota</taxon>
        <taxon>Alphaproteobacteria</taxon>
        <taxon>Hyphomicrobiales</taxon>
        <taxon>Rhodoblastaceae</taxon>
        <taxon>Rhodoblastus</taxon>
    </lineage>
</organism>
<gene>
    <name evidence="3" type="ORF">SAMN06265338_101937</name>
</gene>
<feature type="region of interest" description="Disordered" evidence="1">
    <location>
        <begin position="348"/>
        <end position="368"/>
    </location>
</feature>
<dbReference type="SUPFAM" id="SSF51126">
    <property type="entry name" value="Pectin lyase-like"/>
    <property type="match status" value="1"/>
</dbReference>
<evidence type="ECO:0000313" key="4">
    <source>
        <dbReference type="Proteomes" id="UP000198418"/>
    </source>
</evidence>
<protein>
    <recommendedName>
        <fullName evidence="2">Bacterial Ig-like domain-containing protein</fullName>
    </recommendedName>
</protein>